<evidence type="ECO:0000256" key="1">
    <source>
        <dbReference type="SAM" id="MobiDB-lite"/>
    </source>
</evidence>
<sequence length="75" mass="8008">MGDPAAGQYICASLFSLLHSLAYPRKEDAGQAHNLPTVRARRVPRLSGRSRRSAPIGHPTGSREGDIFVQLPGAA</sequence>
<evidence type="ECO:0000313" key="3">
    <source>
        <dbReference type="Proteomes" id="UP000076738"/>
    </source>
</evidence>
<gene>
    <name evidence="2" type="ORF">CALVIDRAFT_62159</name>
</gene>
<feature type="compositionally biased region" description="Basic residues" evidence="1">
    <location>
        <begin position="39"/>
        <end position="52"/>
    </location>
</feature>
<keyword evidence="3" id="KW-1185">Reference proteome</keyword>
<feature type="region of interest" description="Disordered" evidence="1">
    <location>
        <begin position="28"/>
        <end position="75"/>
    </location>
</feature>
<dbReference type="OrthoDB" id="1720422at2759"/>
<evidence type="ECO:0000313" key="2">
    <source>
        <dbReference type="EMBL" id="KZO97865.1"/>
    </source>
</evidence>
<dbReference type="Proteomes" id="UP000076738">
    <property type="component" value="Unassembled WGS sequence"/>
</dbReference>
<organism evidence="2 3">
    <name type="scientific">Calocera viscosa (strain TUFC12733)</name>
    <dbReference type="NCBI Taxonomy" id="1330018"/>
    <lineage>
        <taxon>Eukaryota</taxon>
        <taxon>Fungi</taxon>
        <taxon>Dikarya</taxon>
        <taxon>Basidiomycota</taxon>
        <taxon>Agaricomycotina</taxon>
        <taxon>Dacrymycetes</taxon>
        <taxon>Dacrymycetales</taxon>
        <taxon>Dacrymycetaceae</taxon>
        <taxon>Calocera</taxon>
    </lineage>
</organism>
<name>A0A167NMC5_CALVF</name>
<protein>
    <submittedName>
        <fullName evidence="2">Uncharacterized protein</fullName>
    </submittedName>
</protein>
<dbReference type="EMBL" id="KV417278">
    <property type="protein sequence ID" value="KZO97865.1"/>
    <property type="molecule type" value="Genomic_DNA"/>
</dbReference>
<proteinExistence type="predicted"/>
<dbReference type="AlphaFoldDB" id="A0A167NMC5"/>
<accession>A0A167NMC5</accession>
<reference evidence="2 3" key="1">
    <citation type="journal article" date="2016" name="Mol. Biol. Evol.">
        <title>Comparative Genomics of Early-Diverging Mushroom-Forming Fungi Provides Insights into the Origins of Lignocellulose Decay Capabilities.</title>
        <authorList>
            <person name="Nagy L.G."/>
            <person name="Riley R."/>
            <person name="Tritt A."/>
            <person name="Adam C."/>
            <person name="Daum C."/>
            <person name="Floudas D."/>
            <person name="Sun H."/>
            <person name="Yadav J.S."/>
            <person name="Pangilinan J."/>
            <person name="Larsson K.H."/>
            <person name="Matsuura K."/>
            <person name="Barry K."/>
            <person name="Labutti K."/>
            <person name="Kuo R."/>
            <person name="Ohm R.A."/>
            <person name="Bhattacharya S.S."/>
            <person name="Shirouzu T."/>
            <person name="Yoshinaga Y."/>
            <person name="Martin F.M."/>
            <person name="Grigoriev I.V."/>
            <person name="Hibbett D.S."/>
        </authorList>
    </citation>
    <scope>NUCLEOTIDE SEQUENCE [LARGE SCALE GENOMIC DNA]</scope>
    <source>
        <strain evidence="2 3">TUFC12733</strain>
    </source>
</reference>